<comment type="cofactor">
    <cofactor evidence="1">
        <name>NAD(+)</name>
        <dbReference type="ChEBI" id="CHEBI:57540"/>
    </cofactor>
</comment>
<keyword evidence="3" id="KW-0520">NAD</keyword>
<evidence type="ECO:0000256" key="1">
    <source>
        <dbReference type="ARBA" id="ARBA00001911"/>
    </source>
</evidence>
<evidence type="ECO:0000313" key="6">
    <source>
        <dbReference type="EMBL" id="HGB36523.1"/>
    </source>
</evidence>
<dbReference type="SUPFAM" id="SSF51735">
    <property type="entry name" value="NAD(P)-binding Rossmann-fold domains"/>
    <property type="match status" value="1"/>
</dbReference>
<accession>A0A7V3NU32</accession>
<evidence type="ECO:0000259" key="5">
    <source>
        <dbReference type="Pfam" id="PF01370"/>
    </source>
</evidence>
<dbReference type="GO" id="GO:0005737">
    <property type="term" value="C:cytoplasm"/>
    <property type="evidence" value="ECO:0007669"/>
    <property type="project" value="TreeGrafter"/>
</dbReference>
<evidence type="ECO:0000256" key="3">
    <source>
        <dbReference type="ARBA" id="ARBA00023027"/>
    </source>
</evidence>
<dbReference type="GO" id="GO:0070403">
    <property type="term" value="F:NAD+ binding"/>
    <property type="evidence" value="ECO:0007669"/>
    <property type="project" value="InterPro"/>
</dbReference>
<dbReference type="PANTHER" id="PTHR43078:SF6">
    <property type="entry name" value="UDP-GLUCURONIC ACID DECARBOXYLASE 1"/>
    <property type="match status" value="1"/>
</dbReference>
<proteinExistence type="predicted"/>
<dbReference type="GO" id="GO:0042732">
    <property type="term" value="P:D-xylose metabolic process"/>
    <property type="evidence" value="ECO:0007669"/>
    <property type="project" value="InterPro"/>
</dbReference>
<dbReference type="Pfam" id="PF01370">
    <property type="entry name" value="Epimerase"/>
    <property type="match status" value="1"/>
</dbReference>
<dbReference type="GO" id="GO:0048040">
    <property type="term" value="F:UDP-glucuronate decarboxylase activity"/>
    <property type="evidence" value="ECO:0007669"/>
    <property type="project" value="TreeGrafter"/>
</dbReference>
<dbReference type="InterPro" id="IPR001509">
    <property type="entry name" value="Epimerase_deHydtase"/>
</dbReference>
<dbReference type="InterPro" id="IPR036291">
    <property type="entry name" value="NAD(P)-bd_dom_sf"/>
</dbReference>
<keyword evidence="2" id="KW-0210">Decarboxylase</keyword>
<dbReference type="PANTHER" id="PTHR43078">
    <property type="entry name" value="UDP-GLUCURONIC ACID DECARBOXYLASE-RELATED"/>
    <property type="match status" value="1"/>
</dbReference>
<reference evidence="6" key="1">
    <citation type="journal article" date="2020" name="mSystems">
        <title>Genome- and Community-Level Interaction Insights into Carbon Utilization and Element Cycling Functions of Hydrothermarchaeota in Hydrothermal Sediment.</title>
        <authorList>
            <person name="Zhou Z."/>
            <person name="Liu Y."/>
            <person name="Xu W."/>
            <person name="Pan J."/>
            <person name="Luo Z.H."/>
            <person name="Li M."/>
        </authorList>
    </citation>
    <scope>NUCLEOTIDE SEQUENCE [LARGE SCALE GENOMIC DNA]</scope>
    <source>
        <strain evidence="6">SpSt-754</strain>
    </source>
</reference>
<evidence type="ECO:0000256" key="2">
    <source>
        <dbReference type="ARBA" id="ARBA00022793"/>
    </source>
</evidence>
<keyword evidence="4" id="KW-0456">Lyase</keyword>
<comment type="caution">
    <text evidence="6">The sequence shown here is derived from an EMBL/GenBank/DDBJ whole genome shotgun (WGS) entry which is preliminary data.</text>
</comment>
<name>A0A7V3NU32_UNCW3</name>
<dbReference type="Gene3D" id="3.40.50.720">
    <property type="entry name" value="NAD(P)-binding Rossmann-like Domain"/>
    <property type="match status" value="1"/>
</dbReference>
<dbReference type="AlphaFoldDB" id="A0A7V3NU32"/>
<feature type="domain" description="NAD-dependent epimerase/dehydratase" evidence="5">
    <location>
        <begin position="4"/>
        <end position="242"/>
    </location>
</feature>
<gene>
    <name evidence="6" type="ORF">ENV38_06445</name>
</gene>
<evidence type="ECO:0000256" key="4">
    <source>
        <dbReference type="ARBA" id="ARBA00023239"/>
    </source>
</evidence>
<dbReference type="EMBL" id="DTGD01000242">
    <property type="protein sequence ID" value="HGB36523.1"/>
    <property type="molecule type" value="Genomic_DNA"/>
</dbReference>
<organism evidence="6">
    <name type="scientific">candidate division WOR-3 bacterium</name>
    <dbReference type="NCBI Taxonomy" id="2052148"/>
    <lineage>
        <taxon>Bacteria</taxon>
        <taxon>Bacteria division WOR-3</taxon>
    </lineage>
</organism>
<dbReference type="InterPro" id="IPR044516">
    <property type="entry name" value="UXS-like"/>
</dbReference>
<sequence>MRFLVAGGCGFIGSNLVKRLLDEGHEVYVVDDLSKGSLEKLDEYVSHKNLKFFKIDVTGQEIFEIPANFDVVIDLVAYKIPRYSSGLKTLTVNTRGAENLLKIAVRDSAKFVMASTSDVYGKSADFPYREDGDLVLGPSTSRRWAYAVSKIFNEHLTIAYHDEYGIKYVILRFFGIYGPHQHLDWWGGPVGVFLKNIHEGLPLTIHGDGKQTRSFMYIDDLVECMVRAVTYPEAENKIINVGSSEEISILDLAKLIHRLSYPEKELRLEFVPYESFTQNYEDPKRRLGDFTKMKELLNFEPRYSLEAGLLKFIEWYKRRQELKVL</sequence>
<protein>
    <submittedName>
        <fullName evidence="6">NAD-dependent epimerase/dehydratase family protein</fullName>
    </submittedName>
</protein>